<proteinExistence type="predicted"/>
<sequence length="355" mass="40631">MIKSLKVLGLMIGLLVVLGLISGCWRSAQYLKPPGDAAHHGEKQFISRAQNSSPLLSYLRMRWREGTFVQPENEMVMKQQQSIDMALLQAPAALPRFTWLGHATVLIQFQDVTILTDPHLSALASPVGLGGPERLIPPALSVDQLPSVDVVVISHNHYDHLDHETVIKLGNQVTWLVPWGLKQWFLKRDIDEQRVIEMDWWQTHQYNEFTTVTATPTRHWSKRTPFDTNKTLWNSWHVNIDGFKVWFAGDTGYEADYFRRIGEQLGPHDLSLIPIGAYGPEYFMLPQHVNPSQAVQIHQDVRSNLSLGIHWGTFLLTHEPYLEPKEWLEREVMSTPELKPFITMKVGETRILSPP</sequence>
<comment type="caution">
    <text evidence="2">The sequence shown here is derived from an EMBL/GenBank/DDBJ whole genome shotgun (WGS) entry which is preliminary data.</text>
</comment>
<dbReference type="PROSITE" id="PS51257">
    <property type="entry name" value="PROKAR_LIPOPROTEIN"/>
    <property type="match status" value="1"/>
</dbReference>
<dbReference type="PANTHER" id="PTHR15032">
    <property type="entry name" value="N-ACYL-PHOSPHATIDYLETHANOLAMINE-HYDROLYZING PHOSPHOLIPASE D"/>
    <property type="match status" value="1"/>
</dbReference>
<evidence type="ECO:0000313" key="3">
    <source>
        <dbReference type="Proteomes" id="UP001595533"/>
    </source>
</evidence>
<keyword evidence="3" id="KW-1185">Reference proteome</keyword>
<dbReference type="InterPro" id="IPR001279">
    <property type="entry name" value="Metallo-B-lactamas"/>
</dbReference>
<evidence type="ECO:0000259" key="1">
    <source>
        <dbReference type="Pfam" id="PF12706"/>
    </source>
</evidence>
<dbReference type="Pfam" id="PF12706">
    <property type="entry name" value="Lactamase_B_2"/>
    <property type="match status" value="1"/>
</dbReference>
<dbReference type="InterPro" id="IPR036866">
    <property type="entry name" value="RibonucZ/Hydroxyglut_hydro"/>
</dbReference>
<accession>A0ABV7J887</accession>
<organism evidence="2 3">
    <name type="scientific">Marinicella sediminis</name>
    <dbReference type="NCBI Taxonomy" id="1792834"/>
    <lineage>
        <taxon>Bacteria</taxon>
        <taxon>Pseudomonadati</taxon>
        <taxon>Pseudomonadota</taxon>
        <taxon>Gammaproteobacteria</taxon>
        <taxon>Lysobacterales</taxon>
        <taxon>Marinicellaceae</taxon>
        <taxon>Marinicella</taxon>
    </lineage>
</organism>
<reference evidence="3" key="1">
    <citation type="journal article" date="2019" name="Int. J. Syst. Evol. Microbiol.">
        <title>The Global Catalogue of Microorganisms (GCM) 10K type strain sequencing project: providing services to taxonomists for standard genome sequencing and annotation.</title>
        <authorList>
            <consortium name="The Broad Institute Genomics Platform"/>
            <consortium name="The Broad Institute Genome Sequencing Center for Infectious Disease"/>
            <person name="Wu L."/>
            <person name="Ma J."/>
        </authorList>
    </citation>
    <scope>NUCLEOTIDE SEQUENCE [LARGE SCALE GENOMIC DNA]</scope>
    <source>
        <strain evidence="3">KCTC 42953</strain>
    </source>
</reference>
<gene>
    <name evidence="2" type="ORF">ACFODZ_03545</name>
</gene>
<dbReference type="PANTHER" id="PTHR15032:SF4">
    <property type="entry name" value="N-ACYL-PHOSPHATIDYLETHANOLAMINE-HYDROLYZING PHOSPHOLIPASE D"/>
    <property type="match status" value="1"/>
</dbReference>
<name>A0ABV7J887_9GAMM</name>
<dbReference type="Proteomes" id="UP001595533">
    <property type="component" value="Unassembled WGS sequence"/>
</dbReference>
<dbReference type="EMBL" id="JBHRTS010000002">
    <property type="protein sequence ID" value="MFC3193312.1"/>
    <property type="molecule type" value="Genomic_DNA"/>
</dbReference>
<evidence type="ECO:0000313" key="2">
    <source>
        <dbReference type="EMBL" id="MFC3193312.1"/>
    </source>
</evidence>
<dbReference type="Gene3D" id="3.60.15.10">
    <property type="entry name" value="Ribonuclease Z/Hydroxyacylglutathione hydrolase-like"/>
    <property type="match status" value="1"/>
</dbReference>
<feature type="domain" description="Metallo-beta-lactamase" evidence="1">
    <location>
        <begin position="113"/>
        <end position="311"/>
    </location>
</feature>
<dbReference type="SUPFAM" id="SSF56281">
    <property type="entry name" value="Metallo-hydrolase/oxidoreductase"/>
    <property type="match status" value="1"/>
</dbReference>
<dbReference type="RefSeq" id="WP_077409988.1">
    <property type="nucleotide sequence ID" value="NZ_JBHRTS010000002.1"/>
</dbReference>
<protein>
    <submittedName>
        <fullName evidence="2">MBL fold metallo-hydrolase</fullName>
    </submittedName>
</protein>